<evidence type="ECO:0000256" key="1">
    <source>
        <dbReference type="SAM" id="Phobius"/>
    </source>
</evidence>
<keyword evidence="1" id="KW-1133">Transmembrane helix</keyword>
<keyword evidence="3" id="KW-1185">Reference proteome</keyword>
<keyword evidence="1" id="KW-0812">Transmembrane</keyword>
<keyword evidence="1" id="KW-0472">Membrane</keyword>
<comment type="caution">
    <text evidence="2">The sequence shown here is derived from an EMBL/GenBank/DDBJ whole genome shotgun (WGS) entry which is preliminary data.</text>
</comment>
<feature type="transmembrane region" description="Helical" evidence="1">
    <location>
        <begin position="45"/>
        <end position="70"/>
    </location>
</feature>
<dbReference type="EMBL" id="CAJNDS010001112">
    <property type="protein sequence ID" value="CAE7247735.1"/>
    <property type="molecule type" value="Genomic_DNA"/>
</dbReference>
<name>A0A812LYB5_9DINO</name>
<reference evidence="2" key="1">
    <citation type="submission" date="2021-02" db="EMBL/GenBank/DDBJ databases">
        <authorList>
            <person name="Dougan E. K."/>
            <person name="Rhodes N."/>
            <person name="Thang M."/>
            <person name="Chan C."/>
        </authorList>
    </citation>
    <scope>NUCLEOTIDE SEQUENCE</scope>
</reference>
<dbReference type="Proteomes" id="UP000604046">
    <property type="component" value="Unassembled WGS sequence"/>
</dbReference>
<feature type="transmembrane region" description="Helical" evidence="1">
    <location>
        <begin position="143"/>
        <end position="160"/>
    </location>
</feature>
<evidence type="ECO:0000313" key="2">
    <source>
        <dbReference type="EMBL" id="CAE7247735.1"/>
    </source>
</evidence>
<proteinExistence type="predicted"/>
<accession>A0A812LYB5</accession>
<evidence type="ECO:0000313" key="3">
    <source>
        <dbReference type="Proteomes" id="UP000604046"/>
    </source>
</evidence>
<gene>
    <name evidence="2" type="ORF">SNAT2548_LOCUS11922</name>
</gene>
<organism evidence="2 3">
    <name type="scientific">Symbiodinium natans</name>
    <dbReference type="NCBI Taxonomy" id="878477"/>
    <lineage>
        <taxon>Eukaryota</taxon>
        <taxon>Sar</taxon>
        <taxon>Alveolata</taxon>
        <taxon>Dinophyceae</taxon>
        <taxon>Suessiales</taxon>
        <taxon>Symbiodiniaceae</taxon>
        <taxon>Symbiodinium</taxon>
    </lineage>
</organism>
<sequence length="190" mass="20713">MNQGYLLDEGTPNGFDEMDAGASPLWRLPSEECDVSLKESCCACFARFISVLSALAVVLFAVLGVATIVIDGAIRVQEDIQLYEIGARQVEARVKLLMKSLSLAVPEAFLTTLSEKLMESLKMALSSAVGGFLGYAGKVVFELLMLGLYVLFWLCAPMPLNRKTETIFRRYLFLKGTACIPAFHGIFGAA</sequence>
<dbReference type="AlphaFoldDB" id="A0A812LYB5"/>
<protein>
    <submittedName>
        <fullName evidence="2">Uncharacterized protein</fullName>
    </submittedName>
</protein>
<feature type="transmembrane region" description="Helical" evidence="1">
    <location>
        <begin position="172"/>
        <end position="189"/>
    </location>
</feature>